<evidence type="ECO:0000313" key="1">
    <source>
        <dbReference type="EMBL" id="MCI4383851.1"/>
    </source>
</evidence>
<dbReference type="EMBL" id="CM040465">
    <property type="protein sequence ID" value="MCI4383851.1"/>
    <property type="molecule type" value="Genomic_DNA"/>
</dbReference>
<protein>
    <submittedName>
        <fullName evidence="1">Uncharacterized protein</fullName>
    </submittedName>
</protein>
<reference evidence="1 2" key="1">
    <citation type="journal article" date="2022" name="bioRxiv">
        <title>An ancient truncated duplication of the anti-Mullerian hormone receptor type 2 gene is a potential conserved master sex determinant in the Pangasiidae catfish family.</title>
        <authorList>
            <person name="Wen M."/>
            <person name="Pan Q."/>
            <person name="Jouanno E."/>
            <person name="Montfort J."/>
            <person name="Zahm M."/>
            <person name="Cabau C."/>
            <person name="Klopp C."/>
            <person name="Iampietro C."/>
            <person name="Roques C."/>
            <person name="Bouchez O."/>
            <person name="Castinel A."/>
            <person name="Donnadieu C."/>
            <person name="Parrinello H."/>
            <person name="Poncet C."/>
            <person name="Belmonte E."/>
            <person name="Gautier V."/>
            <person name="Avarre J.-C."/>
            <person name="Dugue R."/>
            <person name="Gustiano R."/>
            <person name="Ha T.T.T."/>
            <person name="Campet M."/>
            <person name="Sriphairoj K."/>
            <person name="Ribolli J."/>
            <person name="de Almeida F.L."/>
            <person name="Desvignes T."/>
            <person name="Postlethwait J.H."/>
            <person name="Bucao C.F."/>
            <person name="Robinson-Rechavi M."/>
            <person name="Bobe J."/>
            <person name="Herpin A."/>
            <person name="Guiguen Y."/>
        </authorList>
    </citation>
    <scope>NUCLEOTIDE SEQUENCE [LARGE SCALE GENOMIC DNA]</scope>
    <source>
        <strain evidence="1">YG-Dec2019</strain>
    </source>
</reference>
<organism evidence="1 2">
    <name type="scientific">Pangasianodon gigas</name>
    <name type="common">Mekong giant catfish</name>
    <name type="synonym">Pangasius gigas</name>
    <dbReference type="NCBI Taxonomy" id="30993"/>
    <lineage>
        <taxon>Eukaryota</taxon>
        <taxon>Metazoa</taxon>
        <taxon>Chordata</taxon>
        <taxon>Craniata</taxon>
        <taxon>Vertebrata</taxon>
        <taxon>Euteleostomi</taxon>
        <taxon>Actinopterygii</taxon>
        <taxon>Neopterygii</taxon>
        <taxon>Teleostei</taxon>
        <taxon>Ostariophysi</taxon>
        <taxon>Siluriformes</taxon>
        <taxon>Pangasiidae</taxon>
        <taxon>Pangasianodon</taxon>
    </lineage>
</organism>
<sequence length="98" mass="11654">MVSSTTDSPPPHRQQTSETLKLWFKRAHRDILNNLDNLDSCDLEEDDLMLDVDLPEDISLHSDVDVAAHYDHSDSNYWPWRKQQQYRGNTEQLHYEER</sequence>
<proteinExistence type="predicted"/>
<name>A0ACC5WY73_PANGG</name>
<gene>
    <name evidence="1" type="ORF">PGIGA_G00031460</name>
</gene>
<comment type="caution">
    <text evidence="1">The sequence shown here is derived from an EMBL/GenBank/DDBJ whole genome shotgun (WGS) entry which is preliminary data.</text>
</comment>
<accession>A0ACC5WY73</accession>
<dbReference type="Proteomes" id="UP000829447">
    <property type="component" value="Linkage Group LG12"/>
</dbReference>
<evidence type="ECO:0000313" key="2">
    <source>
        <dbReference type="Proteomes" id="UP000829447"/>
    </source>
</evidence>
<keyword evidence="2" id="KW-1185">Reference proteome</keyword>